<keyword evidence="2" id="KW-1185">Reference proteome</keyword>
<proteinExistence type="predicted"/>
<accession>A0ACB9TS93</accession>
<gene>
    <name evidence="1" type="ORF">MML48_1g18960</name>
</gene>
<evidence type="ECO:0000313" key="2">
    <source>
        <dbReference type="Proteomes" id="UP001056778"/>
    </source>
</evidence>
<evidence type="ECO:0000313" key="1">
    <source>
        <dbReference type="EMBL" id="KAI4469664.1"/>
    </source>
</evidence>
<comment type="caution">
    <text evidence="1">The sequence shown here is derived from an EMBL/GenBank/DDBJ whole genome shotgun (WGS) entry which is preliminary data.</text>
</comment>
<sequence length="412" mass="48093">MYEFISGSTTKQQNHADICKLRFNSSMFTKLNALNQYDQPPGLQIYNSDQRLFLEYNNSRTPLEEAKEYLALHPEFATQHLLVTPPVDTTYKTKTEAMDVKHKTEVPNYRHKTTQAIDDEYLTSRNRNMQNPKKNLADLTKNGIYEYRNVRNAKDRLLHDLNAIPDDILKDTYLKTREQQLRRSRFEQRDLFSHKDRNKENVDVEKVLEEEMKGAVNASENLWKLESEKELDDRDNHYNSHYKRQATINITGVPKLTSVGALAQAPDSSGSTIDLIFLTYWLPPIKGAQLVLERDVQCISDKLKKALASKEKIISYQKSTLEELFRKECIEEQFRQNRKTDEDQDIRDQSFPYYNQVARLSLGQMTVYRVRIECKCHSPRKGERCAKFLDMNKQGWPSYLGSKGDGIFRVKG</sequence>
<dbReference type="EMBL" id="CM043015">
    <property type="protein sequence ID" value="KAI4469664.1"/>
    <property type="molecule type" value="Genomic_DNA"/>
</dbReference>
<name>A0ACB9TS93_HOLOL</name>
<reference evidence="1" key="1">
    <citation type="submission" date="2022-04" db="EMBL/GenBank/DDBJ databases">
        <title>Chromosome-scale genome assembly of Holotrichia oblita Faldermann.</title>
        <authorList>
            <person name="Rongchong L."/>
        </authorList>
    </citation>
    <scope>NUCLEOTIDE SEQUENCE</scope>
    <source>
        <strain evidence="1">81SQS9</strain>
    </source>
</reference>
<dbReference type="Proteomes" id="UP001056778">
    <property type="component" value="Chromosome 1"/>
</dbReference>
<protein>
    <submittedName>
        <fullName evidence="1">Uncharacterized protein</fullName>
    </submittedName>
</protein>
<organism evidence="1 2">
    <name type="scientific">Holotrichia oblita</name>
    <name type="common">Chafer beetle</name>
    <dbReference type="NCBI Taxonomy" id="644536"/>
    <lineage>
        <taxon>Eukaryota</taxon>
        <taxon>Metazoa</taxon>
        <taxon>Ecdysozoa</taxon>
        <taxon>Arthropoda</taxon>
        <taxon>Hexapoda</taxon>
        <taxon>Insecta</taxon>
        <taxon>Pterygota</taxon>
        <taxon>Neoptera</taxon>
        <taxon>Endopterygota</taxon>
        <taxon>Coleoptera</taxon>
        <taxon>Polyphaga</taxon>
        <taxon>Scarabaeiformia</taxon>
        <taxon>Scarabaeidae</taxon>
        <taxon>Melolonthinae</taxon>
        <taxon>Holotrichia</taxon>
    </lineage>
</organism>